<sequence>MTCFLTDDSSGIGKNGADQGSSWQPSYEQCAAFCSGDSNCVQFTYESPPPDAPGGDPWNCWLQGERAPAIPPPVTTGN</sequence>
<feature type="region of interest" description="Disordered" evidence="1">
    <location>
        <begin position="1"/>
        <end position="23"/>
    </location>
</feature>
<evidence type="ECO:0000259" key="2">
    <source>
        <dbReference type="Pfam" id="PF14295"/>
    </source>
</evidence>
<dbReference type="InterPro" id="IPR003609">
    <property type="entry name" value="Pan_app"/>
</dbReference>
<evidence type="ECO:0000256" key="1">
    <source>
        <dbReference type="SAM" id="MobiDB-lite"/>
    </source>
</evidence>
<evidence type="ECO:0000313" key="4">
    <source>
        <dbReference type="Proteomes" id="UP001303473"/>
    </source>
</evidence>
<organism evidence="3 4">
    <name type="scientific">Diplogelasinospora grovesii</name>
    <dbReference type="NCBI Taxonomy" id="303347"/>
    <lineage>
        <taxon>Eukaryota</taxon>
        <taxon>Fungi</taxon>
        <taxon>Dikarya</taxon>
        <taxon>Ascomycota</taxon>
        <taxon>Pezizomycotina</taxon>
        <taxon>Sordariomycetes</taxon>
        <taxon>Sordariomycetidae</taxon>
        <taxon>Sordariales</taxon>
        <taxon>Diplogelasinosporaceae</taxon>
        <taxon>Diplogelasinospora</taxon>
    </lineage>
</organism>
<dbReference type="Pfam" id="PF14295">
    <property type="entry name" value="PAN_4"/>
    <property type="match status" value="1"/>
</dbReference>
<reference evidence="4" key="1">
    <citation type="journal article" date="2023" name="Mol. Phylogenet. Evol.">
        <title>Genome-scale phylogeny and comparative genomics of the fungal order Sordariales.</title>
        <authorList>
            <person name="Hensen N."/>
            <person name="Bonometti L."/>
            <person name="Westerberg I."/>
            <person name="Brannstrom I.O."/>
            <person name="Guillou S."/>
            <person name="Cros-Aarteil S."/>
            <person name="Calhoun S."/>
            <person name="Haridas S."/>
            <person name="Kuo A."/>
            <person name="Mondo S."/>
            <person name="Pangilinan J."/>
            <person name="Riley R."/>
            <person name="LaButti K."/>
            <person name="Andreopoulos B."/>
            <person name="Lipzen A."/>
            <person name="Chen C."/>
            <person name="Yan M."/>
            <person name="Daum C."/>
            <person name="Ng V."/>
            <person name="Clum A."/>
            <person name="Steindorff A."/>
            <person name="Ohm R.A."/>
            <person name="Martin F."/>
            <person name="Silar P."/>
            <person name="Natvig D.O."/>
            <person name="Lalanne C."/>
            <person name="Gautier V."/>
            <person name="Ament-Velasquez S.L."/>
            <person name="Kruys A."/>
            <person name="Hutchinson M.I."/>
            <person name="Powell A.J."/>
            <person name="Barry K."/>
            <person name="Miller A.N."/>
            <person name="Grigoriev I.V."/>
            <person name="Debuchy R."/>
            <person name="Gladieux P."/>
            <person name="Hiltunen Thoren M."/>
            <person name="Johannesson H."/>
        </authorList>
    </citation>
    <scope>NUCLEOTIDE SEQUENCE [LARGE SCALE GENOMIC DNA]</scope>
    <source>
        <strain evidence="4">CBS 340.73</strain>
    </source>
</reference>
<accession>A0AAN6NBC8</accession>
<name>A0AAN6NBC8_9PEZI</name>
<gene>
    <name evidence="3" type="ORF">QBC46DRAFT_339376</name>
</gene>
<feature type="domain" description="Apple" evidence="2">
    <location>
        <begin position="24"/>
        <end position="63"/>
    </location>
</feature>
<evidence type="ECO:0000313" key="3">
    <source>
        <dbReference type="EMBL" id="KAK3942661.1"/>
    </source>
</evidence>
<proteinExistence type="predicted"/>
<dbReference type="Proteomes" id="UP001303473">
    <property type="component" value="Unassembled WGS sequence"/>
</dbReference>
<protein>
    <recommendedName>
        <fullName evidence="2">Apple domain-containing protein</fullName>
    </recommendedName>
</protein>
<dbReference type="AlphaFoldDB" id="A0AAN6NBC8"/>
<keyword evidence="4" id="KW-1185">Reference proteome</keyword>
<dbReference type="Gene3D" id="3.50.4.10">
    <property type="entry name" value="Hepatocyte Growth Factor"/>
    <property type="match status" value="1"/>
</dbReference>
<comment type="caution">
    <text evidence="3">The sequence shown here is derived from an EMBL/GenBank/DDBJ whole genome shotgun (WGS) entry which is preliminary data.</text>
</comment>
<dbReference type="EMBL" id="MU853772">
    <property type="protein sequence ID" value="KAK3942661.1"/>
    <property type="molecule type" value="Genomic_DNA"/>
</dbReference>